<feature type="domain" description="GPI inositol-deacylase winged helix" evidence="4">
    <location>
        <begin position="460"/>
        <end position="535"/>
    </location>
</feature>
<feature type="domain" description="Nephrocystin 3-like N-terminal" evidence="5">
    <location>
        <begin position="189"/>
        <end position="348"/>
    </location>
</feature>
<organism evidence="6 7">
    <name type="scientific">Mycena sanguinolenta</name>
    <dbReference type="NCBI Taxonomy" id="230812"/>
    <lineage>
        <taxon>Eukaryota</taxon>
        <taxon>Fungi</taxon>
        <taxon>Dikarya</taxon>
        <taxon>Basidiomycota</taxon>
        <taxon>Agaricomycotina</taxon>
        <taxon>Agaricomycetes</taxon>
        <taxon>Agaricomycetidae</taxon>
        <taxon>Agaricales</taxon>
        <taxon>Marasmiineae</taxon>
        <taxon>Mycenaceae</taxon>
        <taxon>Mycena</taxon>
    </lineage>
</organism>
<feature type="repeat" description="ANK" evidence="3">
    <location>
        <begin position="746"/>
        <end position="778"/>
    </location>
</feature>
<evidence type="ECO:0000313" key="6">
    <source>
        <dbReference type="EMBL" id="KAF7364328.1"/>
    </source>
</evidence>
<feature type="repeat" description="ANK" evidence="3">
    <location>
        <begin position="1030"/>
        <end position="1062"/>
    </location>
</feature>
<dbReference type="Pfam" id="PF24883">
    <property type="entry name" value="NPHP3_N"/>
    <property type="match status" value="1"/>
</dbReference>
<sequence length="1303" mass="142700">MADLVGLVASVLQLIDTVAKARDYIRDFREAPKDQHRLLQELDALKPLIRKLDTLAKQSNTGGGCTSEMLQEWEEPLEQLETTMRRLARKANLTGIQQFSNRLTWAMWGKDDVQQALNAVERYKSLVNIWLTLDTWTLDLSTSISKAAHDNSADHENIIATLTQTIEATAEDHQIHQNYISQSVRTVPGTGGWLLQDPVFKKWELGTTGTVWCRGIPGAGKTILSAMVVDHLWKSLDSENTRVAVIFLNHKETEAQSPTNVLAAIWRQLIFEQPLSPAVEGLYLKHQEKRTRPSLEDIHSTLCSTASAFSHVFIVVDALDEYPEDLRNVLLHRLSLLGPSVSLMLTSRPHIDIKFAISNFEIIEIRAAEHDIREYLEGQIRKSQRLSRHVRSAPDIRQALETSIVEGSDGMFLLAKLHIDSLLTKHTVKAVREALKSMPGDLDGTYTEVVARINDQTPEDKALAWLILSWMTHTKRPLRPAELREALAVESGAAELDPENFLDMDSILSVCAGLVVIHEEDDIIGLVHYTVEKYLERLATVQFPHASTEITMTCITYLSFEGFLDKLNRDNPLTLFKNHAFLDYAAEYCFVHARGDPEEQIRDEILAFLGNCSFWRELWNRTKFPPISETRLWIAATFRLENLCRHLIKEDGPGAVLLEAASKGRTSVVQILIPSTSRSEHGHALVAAARRGHDEIIQLLLEHGTDIHFRGRDGTTALQSASFHGCKRALRLLIENGADVDMAGSQYGTPLCAASFRGHYDIVVLLLEHGADIEVHGGPIGTALQAAFVAGRDAIVRLLLRNGADDPDTLMRGLMQNALSAMNEAGVADLMDELNQRNELDAMWLSAVFKAASPEEKQILVRSLIYLGPHIVLKQQKSVLTEILQVISQRADSAEMIQLVLAHGADPNAEGTGGSILQRVSAAGHREIVKILLEHGADVNAVVASGPSALISALTAGHAEIARSLIQHGAEMNALDEVLERASAAGHAEAVKILIEHGADVNSAGALWKASTAGHVEVIKLLIEHGADVNREEALRIASAAGHAEAVTILVEHGVDVNAADDIGGSALEQASEAGHERIIKILIEHGAEVNAGSSFRGPLQRASAAGHMKVVKLLIEHGADINASDVHCWSSLQMASAAGHKKIVEILLEHGADVHAVGPEGTAWKHAMERGHEEVVKMLIEHGADVNASDPDDMNALQRASVIGHEKIVKMLIEHGADVDASSHRGSALQLVSAVGHEKIVEILIEHGANVNASSNRGTALQWASAMGQEKVVKNTPQAWGRHTCKRNSLCERFAVGVRNGP</sequence>
<reference evidence="6" key="1">
    <citation type="submission" date="2020-05" db="EMBL/GenBank/DDBJ databases">
        <title>Mycena genomes resolve the evolution of fungal bioluminescence.</title>
        <authorList>
            <person name="Tsai I.J."/>
        </authorList>
    </citation>
    <scope>NUCLEOTIDE SEQUENCE</scope>
    <source>
        <strain evidence="6">160909Yilan</strain>
    </source>
</reference>
<gene>
    <name evidence="6" type="ORF">MSAN_01092900</name>
</gene>
<feature type="repeat" description="ANK" evidence="3">
    <location>
        <begin position="912"/>
        <end position="944"/>
    </location>
</feature>
<evidence type="ECO:0000256" key="1">
    <source>
        <dbReference type="ARBA" id="ARBA00022737"/>
    </source>
</evidence>
<dbReference type="PANTHER" id="PTHR24198">
    <property type="entry name" value="ANKYRIN REPEAT AND PROTEIN KINASE DOMAIN-CONTAINING PROTEIN"/>
    <property type="match status" value="1"/>
</dbReference>
<feature type="repeat" description="ANK" evidence="3">
    <location>
        <begin position="1002"/>
        <end position="1034"/>
    </location>
</feature>
<feature type="repeat" description="ANK" evidence="3">
    <location>
        <begin position="680"/>
        <end position="712"/>
    </location>
</feature>
<dbReference type="PROSITE" id="PS50088">
    <property type="entry name" value="ANK_REPEAT"/>
    <property type="match status" value="14"/>
</dbReference>
<feature type="repeat" description="ANK" evidence="3">
    <location>
        <begin position="1095"/>
        <end position="1127"/>
    </location>
</feature>
<dbReference type="PRINTS" id="PR01415">
    <property type="entry name" value="ANKYRIN"/>
</dbReference>
<evidence type="ECO:0000256" key="2">
    <source>
        <dbReference type="ARBA" id="ARBA00023043"/>
    </source>
</evidence>
<feature type="repeat" description="ANK" evidence="3">
    <location>
        <begin position="1063"/>
        <end position="1095"/>
    </location>
</feature>
<evidence type="ECO:0000256" key="3">
    <source>
        <dbReference type="PROSITE-ProRule" id="PRU00023"/>
    </source>
</evidence>
<dbReference type="EMBL" id="JACAZH010000007">
    <property type="protein sequence ID" value="KAF7364328.1"/>
    <property type="molecule type" value="Genomic_DNA"/>
</dbReference>
<evidence type="ECO:0000313" key="7">
    <source>
        <dbReference type="Proteomes" id="UP000623467"/>
    </source>
</evidence>
<dbReference type="OrthoDB" id="448455at2759"/>
<dbReference type="InterPro" id="IPR056884">
    <property type="entry name" value="NPHP3-like_N"/>
</dbReference>
<feature type="repeat" description="ANK" evidence="3">
    <location>
        <begin position="1160"/>
        <end position="1192"/>
    </location>
</feature>
<feature type="repeat" description="ANK" evidence="3">
    <location>
        <begin position="1193"/>
        <end position="1225"/>
    </location>
</feature>
<dbReference type="PROSITE" id="PS50297">
    <property type="entry name" value="ANK_REP_REGION"/>
    <property type="match status" value="14"/>
</dbReference>
<evidence type="ECO:0000259" key="4">
    <source>
        <dbReference type="Pfam" id="PF22939"/>
    </source>
</evidence>
<dbReference type="Gene3D" id="1.25.40.20">
    <property type="entry name" value="Ankyrin repeat-containing domain"/>
    <property type="match status" value="5"/>
</dbReference>
<dbReference type="PANTHER" id="PTHR24198:SF165">
    <property type="entry name" value="ANKYRIN REPEAT-CONTAINING PROTEIN-RELATED"/>
    <property type="match status" value="1"/>
</dbReference>
<dbReference type="SMART" id="SM00248">
    <property type="entry name" value="ANK"/>
    <property type="match status" value="17"/>
</dbReference>
<evidence type="ECO:0000259" key="5">
    <source>
        <dbReference type="Pfam" id="PF24883"/>
    </source>
</evidence>
<keyword evidence="7" id="KW-1185">Reference proteome</keyword>
<dbReference type="Gene3D" id="3.40.50.300">
    <property type="entry name" value="P-loop containing nucleotide triphosphate hydrolases"/>
    <property type="match status" value="1"/>
</dbReference>
<feature type="repeat" description="ANK" evidence="3">
    <location>
        <begin position="1225"/>
        <end position="1257"/>
    </location>
</feature>
<dbReference type="GO" id="GO:0005737">
    <property type="term" value="C:cytoplasm"/>
    <property type="evidence" value="ECO:0007669"/>
    <property type="project" value="TreeGrafter"/>
</dbReference>
<dbReference type="Pfam" id="PF22939">
    <property type="entry name" value="WHD_GPIID"/>
    <property type="match status" value="1"/>
</dbReference>
<proteinExistence type="predicted"/>
<dbReference type="Pfam" id="PF00023">
    <property type="entry name" value="Ank"/>
    <property type="match status" value="3"/>
</dbReference>
<dbReference type="InterPro" id="IPR002110">
    <property type="entry name" value="Ankyrin_rpt"/>
</dbReference>
<feature type="repeat" description="ANK" evidence="3">
    <location>
        <begin position="713"/>
        <end position="745"/>
    </location>
</feature>
<comment type="caution">
    <text evidence="6">The sequence shown here is derived from an EMBL/GenBank/DDBJ whole genome shotgun (WGS) entry which is preliminary data.</text>
</comment>
<accession>A0A8H6YQF8</accession>
<feature type="repeat" description="ANK" evidence="3">
    <location>
        <begin position="979"/>
        <end position="1006"/>
    </location>
</feature>
<protein>
    <submittedName>
        <fullName evidence="6">ANK-REP-REGION domain-containing protein</fullName>
    </submittedName>
</protein>
<dbReference type="SUPFAM" id="SSF52540">
    <property type="entry name" value="P-loop containing nucleoside triphosphate hydrolases"/>
    <property type="match status" value="1"/>
</dbReference>
<dbReference type="SUPFAM" id="SSF48403">
    <property type="entry name" value="Ankyrin repeat"/>
    <property type="match status" value="2"/>
</dbReference>
<dbReference type="Proteomes" id="UP000623467">
    <property type="component" value="Unassembled WGS sequence"/>
</dbReference>
<feature type="repeat" description="ANK" evidence="3">
    <location>
        <begin position="945"/>
        <end position="977"/>
    </location>
</feature>
<keyword evidence="1" id="KW-0677">Repeat</keyword>
<dbReference type="InterPro" id="IPR054471">
    <property type="entry name" value="GPIID_WHD"/>
</dbReference>
<dbReference type="InterPro" id="IPR027417">
    <property type="entry name" value="P-loop_NTPase"/>
</dbReference>
<dbReference type="Pfam" id="PF12796">
    <property type="entry name" value="Ank_2"/>
    <property type="match status" value="6"/>
</dbReference>
<feature type="repeat" description="ANK" evidence="3">
    <location>
        <begin position="1128"/>
        <end position="1160"/>
    </location>
</feature>
<dbReference type="InterPro" id="IPR036770">
    <property type="entry name" value="Ankyrin_rpt-contain_sf"/>
</dbReference>
<keyword evidence="2 3" id="KW-0040">ANK repeat</keyword>
<name>A0A8H6YQF8_9AGAR</name>